<dbReference type="UniPathway" id="UPA00070"/>
<dbReference type="AlphaFoldDB" id="A0A398DKA6"/>
<feature type="binding site" evidence="9">
    <location>
        <position position="125"/>
    </location>
    <ligand>
        <name>FMN</name>
        <dbReference type="ChEBI" id="CHEBI:58210"/>
    </ligand>
</feature>
<keyword evidence="13" id="KW-1185">Reference proteome</keyword>
<dbReference type="EMBL" id="QXIW01000036">
    <property type="protein sequence ID" value="RIE11594.1"/>
    <property type="molecule type" value="Genomic_DNA"/>
</dbReference>
<evidence type="ECO:0000259" key="10">
    <source>
        <dbReference type="Pfam" id="PF01180"/>
    </source>
</evidence>
<keyword evidence="8 9" id="KW-0560">Oxidoreductase</keyword>
<feature type="active site" description="Nucleophile" evidence="9">
    <location>
        <position position="128"/>
    </location>
</feature>
<feature type="binding site" evidence="9">
    <location>
        <position position="215"/>
    </location>
    <ligand>
        <name>FMN</name>
        <dbReference type="ChEBI" id="CHEBI:58210"/>
    </ligand>
</feature>
<evidence type="ECO:0000256" key="4">
    <source>
        <dbReference type="ARBA" id="ARBA00022490"/>
    </source>
</evidence>
<reference evidence="13 14" key="1">
    <citation type="submission" date="2018-09" db="EMBL/GenBank/DDBJ databases">
        <title>Discovery and Ecogenomic Context for Candidatus Cryosericales, a Global Caldiserica Order Active in Thawing Permafrost.</title>
        <authorList>
            <person name="Martinez M.A."/>
            <person name="Woodcroft B.J."/>
            <person name="Ignacio Espinoza J.C."/>
            <person name="Zayed A."/>
            <person name="Singleton C.M."/>
            <person name="Boyd J."/>
            <person name="Li Y.-F."/>
            <person name="Purvine S."/>
            <person name="Maughan H."/>
            <person name="Hodgkins S.B."/>
            <person name="Anderson D."/>
            <person name="Sederholm M."/>
            <person name="Temperton B."/>
            <person name="Saleska S.R."/>
            <person name="Tyson G.W."/>
            <person name="Rich V.I."/>
        </authorList>
    </citation>
    <scope>NUCLEOTIDE SEQUENCE [LARGE SCALE GENOMIC DNA]</scope>
    <source>
        <strain evidence="12 13">SMC2</strain>
        <strain evidence="11 14">SMC3</strain>
    </source>
</reference>
<dbReference type="PANTHER" id="PTHR48109:SF1">
    <property type="entry name" value="DIHYDROOROTATE DEHYDROGENASE (FUMARATE)"/>
    <property type="match status" value="1"/>
</dbReference>
<sequence length="306" mass="32061">MLETTLCGITLKNPVIAASGTFGFGAEYSQFFDVGRLGGICSKGLTLHPREGNPGLRVWETPAGMMNSVGLQNPGIPVFLERELPRMRTLGTAIIANVGGDDLEDYVEGVQLLSNAEGIDIIELNISCPNVREGGMAFGIKCDAAASVVAAVRPVCAKPLMVKLSPNAEDIVAMAIACERAGADAVSLVNSFKALAIDIHTRKPVFDNVTAGLSGPCIKPIALRMVWEVASAVHIPVVGIGGIATWQDALEFIMAGATAVQVGSATFVKPTVMLDIVDGLERYCADEHLTSIATVCSILGTETPLP</sequence>
<organism evidence="11 14">
    <name type="scientific">Candidatus Cryosericum hinesii</name>
    <dbReference type="NCBI Taxonomy" id="2290915"/>
    <lineage>
        <taxon>Bacteria</taxon>
        <taxon>Pseudomonadati</taxon>
        <taxon>Caldisericota/Cryosericota group</taxon>
        <taxon>Candidatus Cryosericota</taxon>
        <taxon>Candidatus Cryosericia</taxon>
        <taxon>Candidatus Cryosericales</taxon>
        <taxon>Candidatus Cryosericaceae</taxon>
        <taxon>Candidatus Cryosericum</taxon>
    </lineage>
</organism>
<feature type="binding site" evidence="9">
    <location>
        <begin position="190"/>
        <end position="191"/>
    </location>
    <ligand>
        <name>substrate</name>
    </ligand>
</feature>
<feature type="binding site" evidence="9">
    <location>
        <position position="189"/>
    </location>
    <ligand>
        <name>FMN</name>
        <dbReference type="ChEBI" id="CHEBI:58210"/>
    </ligand>
</feature>
<evidence type="ECO:0000313" key="11">
    <source>
        <dbReference type="EMBL" id="RIE11594.1"/>
    </source>
</evidence>
<evidence type="ECO:0000313" key="12">
    <source>
        <dbReference type="EMBL" id="RIE15423.1"/>
    </source>
</evidence>
<feature type="binding site" evidence="9">
    <location>
        <position position="125"/>
    </location>
    <ligand>
        <name>substrate</name>
    </ligand>
</feature>
<dbReference type="GO" id="GO:0004152">
    <property type="term" value="F:dihydroorotate dehydrogenase activity"/>
    <property type="evidence" value="ECO:0007669"/>
    <property type="project" value="UniProtKB-UniRule"/>
</dbReference>
<dbReference type="InterPro" id="IPR049622">
    <property type="entry name" value="Dihydroorotate_DH_I"/>
</dbReference>
<feature type="domain" description="Dihydroorotate dehydrogenase catalytic" evidence="10">
    <location>
        <begin position="1"/>
        <end position="282"/>
    </location>
</feature>
<dbReference type="PIRSF" id="PIRSF000164">
    <property type="entry name" value="DHO_oxidase"/>
    <property type="match status" value="1"/>
</dbReference>
<evidence type="ECO:0000256" key="5">
    <source>
        <dbReference type="ARBA" id="ARBA00022630"/>
    </source>
</evidence>
<keyword evidence="6 9" id="KW-0288">FMN</keyword>
<comment type="catalytic activity">
    <reaction evidence="9">
        <text>(S)-dihydroorotate + A = orotate + AH2</text>
        <dbReference type="Rhea" id="RHEA:18073"/>
        <dbReference type="ChEBI" id="CHEBI:13193"/>
        <dbReference type="ChEBI" id="CHEBI:17499"/>
        <dbReference type="ChEBI" id="CHEBI:30839"/>
        <dbReference type="ChEBI" id="CHEBI:30864"/>
    </reaction>
</comment>
<feature type="binding site" evidence="9">
    <location>
        <begin position="263"/>
        <end position="264"/>
    </location>
    <ligand>
        <name>FMN</name>
        <dbReference type="ChEBI" id="CHEBI:58210"/>
    </ligand>
</feature>
<feature type="binding site" evidence="9">
    <location>
        <begin position="241"/>
        <end position="242"/>
    </location>
    <ligand>
        <name>FMN</name>
        <dbReference type="ChEBI" id="CHEBI:58210"/>
    </ligand>
</feature>
<feature type="binding site" evidence="9">
    <location>
        <position position="19"/>
    </location>
    <ligand>
        <name>FMN</name>
        <dbReference type="ChEBI" id="CHEBI:58210"/>
    </ligand>
</feature>
<name>A0A398DKA6_9BACT</name>
<dbReference type="InterPro" id="IPR013785">
    <property type="entry name" value="Aldolase_TIM"/>
</dbReference>
<keyword evidence="5 9" id="KW-0285">Flavoprotein</keyword>
<dbReference type="InterPro" id="IPR033888">
    <property type="entry name" value="DHOD_1B"/>
</dbReference>
<dbReference type="HAMAP" id="MF_00224">
    <property type="entry name" value="DHO_dh_type1"/>
    <property type="match status" value="1"/>
</dbReference>
<dbReference type="InterPro" id="IPR050074">
    <property type="entry name" value="DHO_dehydrogenase"/>
</dbReference>
<dbReference type="SUPFAM" id="SSF51395">
    <property type="entry name" value="FMN-linked oxidoreductases"/>
    <property type="match status" value="1"/>
</dbReference>
<dbReference type="EC" id="1.3.-.-" evidence="9"/>
<dbReference type="NCBIfam" id="NF005574">
    <property type="entry name" value="PRK07259.1"/>
    <property type="match status" value="1"/>
</dbReference>
<evidence type="ECO:0000256" key="8">
    <source>
        <dbReference type="ARBA" id="ARBA00023002"/>
    </source>
</evidence>
<evidence type="ECO:0000256" key="9">
    <source>
        <dbReference type="HAMAP-Rule" id="MF_00224"/>
    </source>
</evidence>
<feature type="binding site" evidence="9">
    <location>
        <position position="43"/>
    </location>
    <ligand>
        <name>substrate</name>
    </ligand>
</feature>
<dbReference type="NCBIfam" id="TIGR01037">
    <property type="entry name" value="pyrD_sub1_fam"/>
    <property type="match status" value="1"/>
</dbReference>
<evidence type="ECO:0000256" key="6">
    <source>
        <dbReference type="ARBA" id="ARBA00022643"/>
    </source>
</evidence>
<feature type="binding site" evidence="9">
    <location>
        <begin position="67"/>
        <end position="71"/>
    </location>
    <ligand>
        <name>substrate</name>
    </ligand>
</feature>
<accession>A0A398DKA6</accession>
<dbReference type="GO" id="GO:0006207">
    <property type="term" value="P:'de novo' pyrimidine nucleobase biosynthetic process"/>
    <property type="evidence" value="ECO:0007669"/>
    <property type="project" value="InterPro"/>
</dbReference>
<dbReference type="GO" id="GO:0044205">
    <property type="term" value="P:'de novo' UMP biosynthetic process"/>
    <property type="evidence" value="ECO:0007669"/>
    <property type="project" value="UniProtKB-UniRule"/>
</dbReference>
<dbReference type="EMBL" id="QXIX01000008">
    <property type="protein sequence ID" value="RIE15423.1"/>
    <property type="molecule type" value="Genomic_DNA"/>
</dbReference>
<evidence type="ECO:0000313" key="13">
    <source>
        <dbReference type="Proteomes" id="UP000265724"/>
    </source>
</evidence>
<dbReference type="InterPro" id="IPR024920">
    <property type="entry name" value="Dihydroorotate_DH_1"/>
</dbReference>
<evidence type="ECO:0000256" key="3">
    <source>
        <dbReference type="ARBA" id="ARBA00008008"/>
    </source>
</evidence>
<comment type="cofactor">
    <cofactor evidence="9">
        <name>FMN</name>
        <dbReference type="ChEBI" id="CHEBI:58210"/>
    </cofactor>
    <text evidence="9">Binds 1 FMN per subunit.</text>
</comment>
<comment type="subcellular location">
    <subcellularLocation>
        <location evidence="1 9">Cytoplasm</location>
    </subcellularLocation>
</comment>
<dbReference type="GO" id="GO:0005737">
    <property type="term" value="C:cytoplasm"/>
    <property type="evidence" value="ECO:0007669"/>
    <property type="project" value="UniProtKB-SubCell"/>
</dbReference>
<keyword evidence="7 9" id="KW-0665">Pyrimidine biosynthesis</keyword>
<dbReference type="Proteomes" id="UP000265724">
    <property type="component" value="Unassembled WGS sequence"/>
</dbReference>
<gene>
    <name evidence="9" type="primary">pyrD</name>
    <name evidence="12" type="ORF">SMC2_00945</name>
    <name evidence="11" type="ORF">SMC3_09000</name>
</gene>
<feature type="binding site" evidence="9">
    <location>
        <position position="97"/>
    </location>
    <ligand>
        <name>FMN</name>
        <dbReference type="ChEBI" id="CHEBI:58210"/>
    </ligand>
</feature>
<dbReference type="FunFam" id="3.20.20.70:FF:000027">
    <property type="entry name" value="Dihydropyrimidine dehydrogenase [NADP(+)]"/>
    <property type="match status" value="1"/>
</dbReference>
<keyword evidence="4 9" id="KW-0963">Cytoplasm</keyword>
<dbReference type="PROSITE" id="PS00912">
    <property type="entry name" value="DHODEHASE_2"/>
    <property type="match status" value="1"/>
</dbReference>
<dbReference type="InterPro" id="IPR001295">
    <property type="entry name" value="Dihydroorotate_DH_CS"/>
</dbReference>
<comment type="pathway">
    <text evidence="2 9">Pyrimidine metabolism; UMP biosynthesis via de novo pathway.</text>
</comment>
<comment type="function">
    <text evidence="9">Catalyzes the conversion of dihydroorotate to orotate.</text>
</comment>
<evidence type="ECO:0000313" key="14">
    <source>
        <dbReference type="Proteomes" id="UP000266042"/>
    </source>
</evidence>
<dbReference type="Gene3D" id="3.20.20.70">
    <property type="entry name" value="Aldolase class I"/>
    <property type="match status" value="1"/>
</dbReference>
<proteinExistence type="inferred from homology"/>
<dbReference type="InterPro" id="IPR005720">
    <property type="entry name" value="Dihydroorotate_DH_cat"/>
</dbReference>
<evidence type="ECO:0000256" key="1">
    <source>
        <dbReference type="ARBA" id="ARBA00004496"/>
    </source>
</evidence>
<dbReference type="Pfam" id="PF01180">
    <property type="entry name" value="DHO_dh"/>
    <property type="match status" value="1"/>
</dbReference>
<evidence type="ECO:0000256" key="2">
    <source>
        <dbReference type="ARBA" id="ARBA00004725"/>
    </source>
</evidence>
<comment type="caution">
    <text evidence="11">The sequence shown here is derived from an EMBL/GenBank/DDBJ whole genome shotgun (WGS) entry which is preliminary data.</text>
</comment>
<protein>
    <recommendedName>
        <fullName evidence="9">Dihydroorotate dehydrogenase</fullName>
        <shortName evidence="9">DHOD</shortName>
        <shortName evidence="9">DHODase</shortName>
        <shortName evidence="9">DHOdehase</shortName>
        <ecNumber evidence="9">1.3.-.-</ecNumber>
    </recommendedName>
</protein>
<comment type="similarity">
    <text evidence="3 9">Belongs to the dihydroorotate dehydrogenase family. Type 1 subfamily.</text>
</comment>
<dbReference type="RefSeq" id="WP_119087650.1">
    <property type="nucleotide sequence ID" value="NZ_QXIV01000036.1"/>
</dbReference>
<dbReference type="PANTHER" id="PTHR48109">
    <property type="entry name" value="DIHYDROOROTATE DEHYDROGENASE (QUINONE), MITOCHONDRIAL-RELATED"/>
    <property type="match status" value="1"/>
</dbReference>
<feature type="binding site" evidence="9">
    <location>
        <position position="163"/>
    </location>
    <ligand>
        <name>FMN</name>
        <dbReference type="ChEBI" id="CHEBI:58210"/>
    </ligand>
</feature>
<dbReference type="InterPro" id="IPR012135">
    <property type="entry name" value="Dihydroorotate_DH_1_2"/>
</dbReference>
<evidence type="ECO:0000256" key="7">
    <source>
        <dbReference type="ARBA" id="ARBA00022975"/>
    </source>
</evidence>
<dbReference type="CDD" id="cd04740">
    <property type="entry name" value="DHOD_1B_like"/>
    <property type="match status" value="1"/>
</dbReference>
<dbReference type="Proteomes" id="UP000266042">
    <property type="component" value="Unassembled WGS sequence"/>
</dbReference>
<feature type="binding site" evidence="9">
    <location>
        <begin position="43"/>
        <end position="44"/>
    </location>
    <ligand>
        <name>FMN</name>
        <dbReference type="ChEBI" id="CHEBI:58210"/>
    </ligand>
</feature>